<keyword evidence="2" id="KW-1185">Reference proteome</keyword>
<proteinExistence type="predicted"/>
<dbReference type="AlphaFoldDB" id="A0A2A6BIU8"/>
<dbReference type="Proteomes" id="UP000005239">
    <property type="component" value="Unassembled WGS sequence"/>
</dbReference>
<reference evidence="2" key="1">
    <citation type="journal article" date="2008" name="Nat. Genet.">
        <title>The Pristionchus pacificus genome provides a unique perspective on nematode lifestyle and parasitism.</title>
        <authorList>
            <person name="Dieterich C."/>
            <person name="Clifton S.W."/>
            <person name="Schuster L.N."/>
            <person name="Chinwalla A."/>
            <person name="Delehaunty K."/>
            <person name="Dinkelacker I."/>
            <person name="Fulton L."/>
            <person name="Fulton R."/>
            <person name="Godfrey J."/>
            <person name="Minx P."/>
            <person name="Mitreva M."/>
            <person name="Roeseler W."/>
            <person name="Tian H."/>
            <person name="Witte H."/>
            <person name="Yang S.P."/>
            <person name="Wilson R.K."/>
            <person name="Sommer R.J."/>
        </authorList>
    </citation>
    <scope>NUCLEOTIDE SEQUENCE [LARGE SCALE GENOMIC DNA]</scope>
    <source>
        <strain evidence="2">PS312</strain>
    </source>
</reference>
<accession>A0A8R1Z869</accession>
<sequence length="59" mass="6638">MDSGYSVSWSGAIYNDYSQITKFNVQGEIDHCDYITTKMKLFPSDWIRIGSPGPYTVPG</sequence>
<dbReference type="EnsemblMetazoa" id="PPA45355.1">
    <property type="protein sequence ID" value="PPA45355.1"/>
    <property type="gene ID" value="WBGene00283724"/>
</dbReference>
<gene>
    <name evidence="1" type="primary">WBGene00283724</name>
</gene>
<reference evidence="1" key="2">
    <citation type="submission" date="2022-06" db="UniProtKB">
        <authorList>
            <consortium name="EnsemblMetazoa"/>
        </authorList>
    </citation>
    <scope>IDENTIFICATION</scope>
    <source>
        <strain evidence="1">PS312</strain>
    </source>
</reference>
<evidence type="ECO:0000313" key="2">
    <source>
        <dbReference type="Proteomes" id="UP000005239"/>
    </source>
</evidence>
<organism evidence="1 2">
    <name type="scientific">Pristionchus pacificus</name>
    <name type="common">Parasitic nematode worm</name>
    <dbReference type="NCBI Taxonomy" id="54126"/>
    <lineage>
        <taxon>Eukaryota</taxon>
        <taxon>Metazoa</taxon>
        <taxon>Ecdysozoa</taxon>
        <taxon>Nematoda</taxon>
        <taxon>Chromadorea</taxon>
        <taxon>Rhabditida</taxon>
        <taxon>Rhabditina</taxon>
        <taxon>Diplogasteromorpha</taxon>
        <taxon>Diplogasteroidea</taxon>
        <taxon>Neodiplogasteridae</taxon>
        <taxon>Pristionchus</taxon>
    </lineage>
</organism>
<accession>A0A2A6BIU8</accession>
<name>A0A2A6BIU8_PRIPA</name>
<protein>
    <submittedName>
        <fullName evidence="1">Uncharacterized protein</fullName>
    </submittedName>
</protein>
<evidence type="ECO:0000313" key="1">
    <source>
        <dbReference type="EnsemblMetazoa" id="PPA45355.1"/>
    </source>
</evidence>